<dbReference type="GO" id="GO:0008270">
    <property type="term" value="F:zinc ion binding"/>
    <property type="evidence" value="ECO:0007669"/>
    <property type="project" value="UniProtKB-UniRule"/>
</dbReference>
<dbReference type="PROSITE" id="PS50157">
    <property type="entry name" value="ZINC_FINGER_C2H2_2"/>
    <property type="match status" value="6"/>
</dbReference>
<dbReference type="InterPro" id="IPR036236">
    <property type="entry name" value="Znf_C2H2_sf"/>
</dbReference>
<feature type="binding site" evidence="8">
    <location>
        <position position="67"/>
    </location>
    <ligand>
        <name>Zn(2+)</name>
        <dbReference type="ChEBI" id="CHEBI:29105"/>
    </ligand>
</feature>
<evidence type="ECO:0000259" key="9">
    <source>
        <dbReference type="PROSITE" id="PS50157"/>
    </source>
</evidence>
<dbReference type="InterPro" id="IPR013087">
    <property type="entry name" value="Znf_C2H2_type"/>
</dbReference>
<feature type="domain" description="ZAD" evidence="10">
    <location>
        <begin position="14"/>
        <end position="94"/>
    </location>
</feature>
<dbReference type="PANTHER" id="PTHR24390:SF79">
    <property type="entry name" value="ASPARAGINE-RICH ZINC FINGER PROTEIN AZF1"/>
    <property type="match status" value="1"/>
</dbReference>
<sequence length="418" mass="48097">MLKNRLILPKPLQNRCRCCLNTKKDLYYPLSSVLPDLATTNNTVIDVLRTVTNSKIEISKDLPSDICQSCLKGLVAAFSFITIFQNSQIALQEEQACQIGGNIRLLVPQMEEIIVLTDTEYIQEESHKVLNNEPTGSNSITIMTLDLKPTNSVETKGKFEVKKNDSKEQIGVYPCNICNTVYNSKFKLQHHNYRNHNPNWRERFKCNVCALECKTPSALKHHEEVHKSFDFKCEMCPKMYKNRAKLRAHIKSSHEIGMSHLCSKCGRSFKSQSALTYHLKCHSNQRNYMCGYCGFKTLVLGALKRHERTHTGERPYVCSICGKAFAGATDRIKHENIHKGILPHKCSYCDKRFGQKYNKMVHMLQHGGEYRCDYCNNSFIDQTVLDFHNKRNHRVISNLVTHIEVQKEEQESDDVTEN</sequence>
<dbReference type="SUPFAM" id="SSF57667">
    <property type="entry name" value="beta-beta-alpha zinc fingers"/>
    <property type="match status" value="4"/>
</dbReference>
<comment type="caution">
    <text evidence="11">The sequence shown here is derived from an EMBL/GenBank/DDBJ whole genome shotgun (WGS) entry which is preliminary data.</text>
</comment>
<evidence type="ECO:0000256" key="7">
    <source>
        <dbReference type="PROSITE-ProRule" id="PRU00042"/>
    </source>
</evidence>
<protein>
    <submittedName>
        <fullName evidence="11">Uncharacterized protein</fullName>
    </submittedName>
</protein>
<keyword evidence="2 8" id="KW-0479">Metal-binding</keyword>
<dbReference type="GO" id="GO:0005634">
    <property type="term" value="C:nucleus"/>
    <property type="evidence" value="ECO:0007669"/>
    <property type="project" value="UniProtKB-SubCell"/>
</dbReference>
<dbReference type="Pfam" id="PF00096">
    <property type="entry name" value="zf-C2H2"/>
    <property type="match status" value="2"/>
</dbReference>
<comment type="subcellular location">
    <subcellularLocation>
        <location evidence="1">Nucleus</location>
    </subcellularLocation>
</comment>
<feature type="binding site" evidence="8">
    <location>
        <position position="19"/>
    </location>
    <ligand>
        <name>Zn(2+)</name>
        <dbReference type="ChEBI" id="CHEBI:29105"/>
    </ligand>
</feature>
<dbReference type="PANTHER" id="PTHR24390">
    <property type="entry name" value="ZINC FINGER PROTEIN"/>
    <property type="match status" value="1"/>
</dbReference>
<dbReference type="PROSITE" id="PS51915">
    <property type="entry name" value="ZAD"/>
    <property type="match status" value="1"/>
</dbReference>
<dbReference type="FunFam" id="3.30.160.60:FF:000688">
    <property type="entry name" value="zinc finger protein 197 isoform X1"/>
    <property type="match status" value="1"/>
</dbReference>
<evidence type="ECO:0000256" key="8">
    <source>
        <dbReference type="PROSITE-ProRule" id="PRU01263"/>
    </source>
</evidence>
<evidence type="ECO:0000313" key="11">
    <source>
        <dbReference type="EMBL" id="KAL1517216.1"/>
    </source>
</evidence>
<reference evidence="11 12" key="1">
    <citation type="submission" date="2024-05" db="EMBL/GenBank/DDBJ databases">
        <title>Genetic variation in Jamaican populations of the coffee berry borer (Hypothenemus hampei).</title>
        <authorList>
            <person name="Errbii M."/>
            <person name="Myrie A."/>
        </authorList>
    </citation>
    <scope>NUCLEOTIDE SEQUENCE [LARGE SCALE GENOMIC DNA]</scope>
    <source>
        <strain evidence="11">JA-Hopewell-2020-01-JO</strain>
        <tissue evidence="11">Whole body</tissue>
    </source>
</reference>
<keyword evidence="3" id="KW-0677">Repeat</keyword>
<dbReference type="SUPFAM" id="SSF57716">
    <property type="entry name" value="Glucocorticoid receptor-like (DNA-binding domain)"/>
    <property type="match status" value="1"/>
</dbReference>
<gene>
    <name evidence="11" type="ORF">ABEB36_001009</name>
</gene>
<evidence type="ECO:0000256" key="6">
    <source>
        <dbReference type="ARBA" id="ARBA00023242"/>
    </source>
</evidence>
<evidence type="ECO:0000256" key="3">
    <source>
        <dbReference type="ARBA" id="ARBA00022737"/>
    </source>
</evidence>
<dbReference type="Gene3D" id="3.30.160.60">
    <property type="entry name" value="Classic Zinc Finger"/>
    <property type="match status" value="5"/>
</dbReference>
<dbReference type="PROSITE" id="PS00028">
    <property type="entry name" value="ZINC_FINGER_C2H2_1"/>
    <property type="match status" value="5"/>
</dbReference>
<evidence type="ECO:0000256" key="2">
    <source>
        <dbReference type="ARBA" id="ARBA00022723"/>
    </source>
</evidence>
<dbReference type="Pfam" id="PF13912">
    <property type="entry name" value="zf-C2H2_6"/>
    <property type="match status" value="2"/>
</dbReference>
<accession>A0ABD1FD58</accession>
<keyword evidence="12" id="KW-1185">Reference proteome</keyword>
<dbReference type="GO" id="GO:0030674">
    <property type="term" value="F:protein-macromolecule adaptor activity"/>
    <property type="evidence" value="ECO:0007669"/>
    <property type="project" value="UniProtKB-ARBA"/>
</dbReference>
<dbReference type="AlphaFoldDB" id="A0ABD1FD58"/>
<feature type="domain" description="C2H2-type" evidence="9">
    <location>
        <begin position="260"/>
        <end position="287"/>
    </location>
</feature>
<feature type="domain" description="C2H2-type" evidence="9">
    <location>
        <begin position="231"/>
        <end position="254"/>
    </location>
</feature>
<feature type="domain" description="C2H2-type" evidence="9">
    <location>
        <begin position="344"/>
        <end position="371"/>
    </location>
</feature>
<feature type="binding site" evidence="8">
    <location>
        <position position="16"/>
    </location>
    <ligand>
        <name>Zn(2+)</name>
        <dbReference type="ChEBI" id="CHEBI:29105"/>
    </ligand>
</feature>
<feature type="binding site" evidence="8">
    <location>
        <position position="70"/>
    </location>
    <ligand>
        <name>Zn(2+)</name>
        <dbReference type="ChEBI" id="CHEBI:29105"/>
    </ligand>
</feature>
<evidence type="ECO:0000256" key="1">
    <source>
        <dbReference type="ARBA" id="ARBA00004123"/>
    </source>
</evidence>
<dbReference type="InterPro" id="IPR012934">
    <property type="entry name" value="Znf_AD"/>
</dbReference>
<dbReference type="SMART" id="SM00355">
    <property type="entry name" value="ZnF_C2H2"/>
    <property type="match status" value="8"/>
</dbReference>
<feature type="domain" description="C2H2-type" evidence="9">
    <location>
        <begin position="370"/>
        <end position="393"/>
    </location>
</feature>
<feature type="domain" description="C2H2-type" evidence="9">
    <location>
        <begin position="316"/>
        <end position="343"/>
    </location>
</feature>
<evidence type="ECO:0000259" key="10">
    <source>
        <dbReference type="PROSITE" id="PS51915"/>
    </source>
</evidence>
<keyword evidence="5 8" id="KW-0862">Zinc</keyword>
<evidence type="ECO:0000256" key="5">
    <source>
        <dbReference type="ARBA" id="ARBA00022833"/>
    </source>
</evidence>
<evidence type="ECO:0000256" key="4">
    <source>
        <dbReference type="ARBA" id="ARBA00022771"/>
    </source>
</evidence>
<dbReference type="EMBL" id="JBDJPC010000001">
    <property type="protein sequence ID" value="KAL1517216.1"/>
    <property type="molecule type" value="Genomic_DNA"/>
</dbReference>
<name>A0ABD1FD58_HYPHA</name>
<keyword evidence="6" id="KW-0539">Nucleus</keyword>
<dbReference type="Proteomes" id="UP001566132">
    <property type="component" value="Unassembled WGS sequence"/>
</dbReference>
<proteinExistence type="predicted"/>
<dbReference type="SMART" id="SM00868">
    <property type="entry name" value="zf-AD"/>
    <property type="match status" value="1"/>
</dbReference>
<feature type="domain" description="C2H2-type" evidence="9">
    <location>
        <begin position="288"/>
        <end position="315"/>
    </location>
</feature>
<keyword evidence="4 7" id="KW-0863">Zinc-finger</keyword>
<evidence type="ECO:0000313" key="12">
    <source>
        <dbReference type="Proteomes" id="UP001566132"/>
    </source>
</evidence>
<organism evidence="11 12">
    <name type="scientific">Hypothenemus hampei</name>
    <name type="common">Coffee berry borer</name>
    <dbReference type="NCBI Taxonomy" id="57062"/>
    <lineage>
        <taxon>Eukaryota</taxon>
        <taxon>Metazoa</taxon>
        <taxon>Ecdysozoa</taxon>
        <taxon>Arthropoda</taxon>
        <taxon>Hexapoda</taxon>
        <taxon>Insecta</taxon>
        <taxon>Pterygota</taxon>
        <taxon>Neoptera</taxon>
        <taxon>Endopterygota</taxon>
        <taxon>Coleoptera</taxon>
        <taxon>Polyphaga</taxon>
        <taxon>Cucujiformia</taxon>
        <taxon>Curculionidae</taxon>
        <taxon>Scolytinae</taxon>
        <taxon>Hypothenemus</taxon>
    </lineage>
</organism>